<accession>A0AAP0IC06</accession>
<dbReference type="Proteomes" id="UP001419268">
    <property type="component" value="Unassembled WGS sequence"/>
</dbReference>
<dbReference type="AlphaFoldDB" id="A0AAP0IC06"/>
<dbReference type="EMBL" id="JBBNAG010000008">
    <property type="protein sequence ID" value="KAK9112307.1"/>
    <property type="molecule type" value="Genomic_DNA"/>
</dbReference>
<keyword evidence="2" id="KW-1185">Reference proteome</keyword>
<proteinExistence type="predicted"/>
<protein>
    <submittedName>
        <fullName evidence="1">Uncharacterized protein</fullName>
    </submittedName>
</protein>
<gene>
    <name evidence="1" type="ORF">Scep_019826</name>
</gene>
<evidence type="ECO:0000313" key="2">
    <source>
        <dbReference type="Proteomes" id="UP001419268"/>
    </source>
</evidence>
<comment type="caution">
    <text evidence="1">The sequence shown here is derived from an EMBL/GenBank/DDBJ whole genome shotgun (WGS) entry which is preliminary data.</text>
</comment>
<organism evidence="1 2">
    <name type="scientific">Stephania cephalantha</name>
    <dbReference type="NCBI Taxonomy" id="152367"/>
    <lineage>
        <taxon>Eukaryota</taxon>
        <taxon>Viridiplantae</taxon>
        <taxon>Streptophyta</taxon>
        <taxon>Embryophyta</taxon>
        <taxon>Tracheophyta</taxon>
        <taxon>Spermatophyta</taxon>
        <taxon>Magnoliopsida</taxon>
        <taxon>Ranunculales</taxon>
        <taxon>Menispermaceae</taxon>
        <taxon>Menispermoideae</taxon>
        <taxon>Cissampelideae</taxon>
        <taxon>Stephania</taxon>
    </lineage>
</organism>
<reference evidence="1 2" key="1">
    <citation type="submission" date="2024-01" db="EMBL/GenBank/DDBJ databases">
        <title>Genome assemblies of Stephania.</title>
        <authorList>
            <person name="Yang L."/>
        </authorList>
    </citation>
    <scope>NUCLEOTIDE SEQUENCE [LARGE SCALE GENOMIC DNA]</scope>
    <source>
        <strain evidence="1">JXDWG</strain>
        <tissue evidence="1">Leaf</tissue>
    </source>
</reference>
<sequence>MLRECLYDTIILGHFLGIEYITNLVSMPLQVLLSEKLRSMEHFMDVQYSLLFSQLSDGSCRIERTWSNRRR</sequence>
<name>A0AAP0IC06_9MAGN</name>
<evidence type="ECO:0000313" key="1">
    <source>
        <dbReference type="EMBL" id="KAK9112307.1"/>
    </source>
</evidence>